<dbReference type="Proteomes" id="UP000323597">
    <property type="component" value="Chromosome A11"/>
</dbReference>
<dbReference type="SMART" id="SM00255">
    <property type="entry name" value="TIR"/>
    <property type="match status" value="1"/>
</dbReference>
<sequence>MLASRSFSSSSSSSAAAAADMIKASTYDVFLSFRGKDTRDGFVSHLYKDLCRRNIETFIDDEELRKGDEISGALLTAIQGSNHCFLQRLRCFQMQMCCSCFYGVDPSDVRKQRGSFADAFAKHEENFKHELEKVETWRSVLTSAANLSGWDSKEIRPDSTLVDKIVKDVLMKLNRGTSSANLEGLVGVDIVDSNYEIM</sequence>
<reference evidence="3 4" key="1">
    <citation type="submission" date="2019-07" db="EMBL/GenBank/DDBJ databases">
        <title>WGS assembly of Gossypium mustelinum.</title>
        <authorList>
            <person name="Chen Z.J."/>
            <person name="Sreedasyam A."/>
            <person name="Ando A."/>
            <person name="Song Q."/>
            <person name="De L."/>
            <person name="Hulse-Kemp A."/>
            <person name="Ding M."/>
            <person name="Ye W."/>
            <person name="Kirkbride R."/>
            <person name="Jenkins J."/>
            <person name="Plott C."/>
            <person name="Lovell J."/>
            <person name="Lin Y.-M."/>
            <person name="Vaughn R."/>
            <person name="Liu B."/>
            <person name="Li W."/>
            <person name="Simpson S."/>
            <person name="Scheffler B."/>
            <person name="Saski C."/>
            <person name="Grover C."/>
            <person name="Hu G."/>
            <person name="Conover J."/>
            <person name="Carlson J."/>
            <person name="Shu S."/>
            <person name="Boston L."/>
            <person name="Williams M."/>
            <person name="Peterson D."/>
            <person name="Mcgee K."/>
            <person name="Jones D."/>
            <person name="Wendel J."/>
            <person name="Stelly D."/>
            <person name="Grimwood J."/>
            <person name="Schmutz J."/>
        </authorList>
    </citation>
    <scope>NUCLEOTIDE SEQUENCE [LARGE SCALE GENOMIC DNA]</scope>
    <source>
        <strain evidence="3">1408120.09</strain>
    </source>
</reference>
<keyword evidence="1" id="KW-0520">NAD</keyword>
<evidence type="ECO:0000256" key="1">
    <source>
        <dbReference type="ARBA" id="ARBA00023027"/>
    </source>
</evidence>
<dbReference type="InterPro" id="IPR000157">
    <property type="entry name" value="TIR_dom"/>
</dbReference>
<dbReference type="AlphaFoldDB" id="A0A5D2XDD5"/>
<dbReference type="InterPro" id="IPR035897">
    <property type="entry name" value="Toll_tir_struct_dom_sf"/>
</dbReference>
<evidence type="ECO:0000313" key="4">
    <source>
        <dbReference type="Proteomes" id="UP000323597"/>
    </source>
</evidence>
<evidence type="ECO:0000259" key="2">
    <source>
        <dbReference type="PROSITE" id="PS50104"/>
    </source>
</evidence>
<gene>
    <name evidence="3" type="ORF">E1A91_A11G310100v1</name>
</gene>
<dbReference type="PANTHER" id="PTHR32009:SF155">
    <property type="entry name" value="DISEASE RESISTANCE PROTEIN (TIR-NBS-LRR CLASS)"/>
    <property type="match status" value="1"/>
</dbReference>
<organism evidence="3 4">
    <name type="scientific">Gossypium mustelinum</name>
    <name type="common">Cotton</name>
    <name type="synonym">Gossypium caicoense</name>
    <dbReference type="NCBI Taxonomy" id="34275"/>
    <lineage>
        <taxon>Eukaryota</taxon>
        <taxon>Viridiplantae</taxon>
        <taxon>Streptophyta</taxon>
        <taxon>Embryophyta</taxon>
        <taxon>Tracheophyta</taxon>
        <taxon>Spermatophyta</taxon>
        <taxon>Magnoliopsida</taxon>
        <taxon>eudicotyledons</taxon>
        <taxon>Gunneridae</taxon>
        <taxon>Pentapetalae</taxon>
        <taxon>rosids</taxon>
        <taxon>malvids</taxon>
        <taxon>Malvales</taxon>
        <taxon>Malvaceae</taxon>
        <taxon>Malvoideae</taxon>
        <taxon>Gossypium</taxon>
    </lineage>
</organism>
<dbReference type="GO" id="GO:0007165">
    <property type="term" value="P:signal transduction"/>
    <property type="evidence" value="ECO:0007669"/>
    <property type="project" value="InterPro"/>
</dbReference>
<evidence type="ECO:0000313" key="3">
    <source>
        <dbReference type="EMBL" id="TYJ11906.1"/>
    </source>
</evidence>
<keyword evidence="4" id="KW-1185">Reference proteome</keyword>
<proteinExistence type="predicted"/>
<dbReference type="Pfam" id="PF01582">
    <property type="entry name" value="TIR"/>
    <property type="match status" value="2"/>
</dbReference>
<dbReference type="PANTHER" id="PTHR32009">
    <property type="entry name" value="TMV RESISTANCE PROTEIN N-LIKE"/>
    <property type="match status" value="1"/>
</dbReference>
<name>A0A5D2XDD5_GOSMU</name>
<accession>A0A5D2XDD5</accession>
<feature type="domain" description="TIR" evidence="2">
    <location>
        <begin position="25"/>
        <end position="173"/>
    </location>
</feature>
<protein>
    <recommendedName>
        <fullName evidence="2">TIR domain-containing protein</fullName>
    </recommendedName>
</protein>
<dbReference type="PROSITE" id="PS50104">
    <property type="entry name" value="TIR"/>
    <property type="match status" value="1"/>
</dbReference>
<dbReference type="Gene3D" id="3.40.50.10140">
    <property type="entry name" value="Toll/interleukin-1 receptor homology (TIR) domain"/>
    <property type="match status" value="2"/>
</dbReference>
<dbReference type="EMBL" id="CM017646">
    <property type="protein sequence ID" value="TYJ11906.1"/>
    <property type="molecule type" value="Genomic_DNA"/>
</dbReference>
<dbReference type="SUPFAM" id="SSF52200">
    <property type="entry name" value="Toll/Interleukin receptor TIR domain"/>
    <property type="match status" value="1"/>
</dbReference>